<dbReference type="Pfam" id="PF26639">
    <property type="entry name" value="Het-6_barrel"/>
    <property type="match status" value="1"/>
</dbReference>
<evidence type="ECO:0000313" key="2">
    <source>
        <dbReference type="EMBL" id="KAF4432121.1"/>
    </source>
</evidence>
<organism evidence="2 3">
    <name type="scientific">Fusarium austroafricanum</name>
    <dbReference type="NCBI Taxonomy" id="2364996"/>
    <lineage>
        <taxon>Eukaryota</taxon>
        <taxon>Fungi</taxon>
        <taxon>Dikarya</taxon>
        <taxon>Ascomycota</taxon>
        <taxon>Pezizomycotina</taxon>
        <taxon>Sordariomycetes</taxon>
        <taxon>Hypocreomycetidae</taxon>
        <taxon>Hypocreales</taxon>
        <taxon>Nectriaceae</taxon>
        <taxon>Fusarium</taxon>
        <taxon>Fusarium concolor species complex</taxon>
    </lineage>
</organism>
<evidence type="ECO:0000259" key="1">
    <source>
        <dbReference type="Pfam" id="PF06985"/>
    </source>
</evidence>
<feature type="domain" description="Heterokaryon incompatibility" evidence="1">
    <location>
        <begin position="49"/>
        <end position="216"/>
    </location>
</feature>
<evidence type="ECO:0000313" key="3">
    <source>
        <dbReference type="Proteomes" id="UP000605986"/>
    </source>
</evidence>
<name>A0A8H4JJG1_9HYPO</name>
<dbReference type="InterPro" id="IPR010730">
    <property type="entry name" value="HET"/>
</dbReference>
<dbReference type="AlphaFoldDB" id="A0A8H4JJG1"/>
<dbReference type="Proteomes" id="UP000605986">
    <property type="component" value="Unassembled WGS sequence"/>
</dbReference>
<dbReference type="OrthoDB" id="4476201at2759"/>
<keyword evidence="3" id="KW-1185">Reference proteome</keyword>
<gene>
    <name evidence="2" type="ORF">F53441_13840</name>
</gene>
<dbReference type="PANTHER" id="PTHR24148">
    <property type="entry name" value="ANKYRIN REPEAT DOMAIN-CONTAINING PROTEIN 39 HOMOLOG-RELATED"/>
    <property type="match status" value="1"/>
</dbReference>
<dbReference type="EMBL" id="JAADJG010000956">
    <property type="protein sequence ID" value="KAF4432121.1"/>
    <property type="molecule type" value="Genomic_DNA"/>
</dbReference>
<proteinExistence type="predicted"/>
<accession>A0A8H4JJG1</accession>
<comment type="caution">
    <text evidence="2">The sequence shown here is derived from an EMBL/GenBank/DDBJ whole genome shotgun (WGS) entry which is preliminary data.</text>
</comment>
<dbReference type="PANTHER" id="PTHR24148:SF73">
    <property type="entry name" value="HET DOMAIN PROTEIN (AFU_ORTHOLOGUE AFUA_8G01020)"/>
    <property type="match status" value="1"/>
</dbReference>
<dbReference type="InterPro" id="IPR052895">
    <property type="entry name" value="HetReg/Transcr_Mod"/>
</dbReference>
<dbReference type="Pfam" id="PF06985">
    <property type="entry name" value="HET"/>
    <property type="match status" value="1"/>
</dbReference>
<sequence length="700" mass="78226">MAQYYADELDTESFRLATISKGTYPGSDTQIPSVTLVTHSLSEARGTAYNALSYTWGSPRPSPLDAEEPVNQPILLNGQIYEVQSNLYDALLELQVSCAETPIWIDALCINQSCQKERTGQVSVMNHIYGKSNRVIVWLGKAFPELETGLRAAERIGTESVRETLRMMENHTWDFSTELSTMKERYGIEQFGEEEAVGLVTLFMSNWLARVWIIQEVSLTSDVVILCNGRFTPFDCVGLAATFLHYSGLFQSALKLAAAKQKPGIYIRGDIYIFQAERIQLLREWCKGEKSRWAGVLAMLDFEAGLGKDFPKSPPMFLLRLLFSTFGFKATDPRDTIYGLGGILKHMSIVAGLDLPSEFEPNYDIEAKDLLRNIACKIIETTDSLVYLTMVKDPSFRQTPGLPSWCPDFPPILFNSVHGPQFRSVGTVNSSTHVPHTKHKHPFCIDGQTLHVSGIYLGSVQKVAEHYIQSIQGNLNLLGNILLSMDKIYPYSQQPSDEVLWRTLTWDTDFNSRPSKLIYSEDFQRTILQQLVNGLKMGSHTKESKSEKQDFVSASIKNMTYLDAIAAKFPSSMFPSVALLRSACVSQGMIPREEGEVLDDDGLQKIQKPNLGLPPGSLMGAMWCDHRPFLTDTGYLGMGFPSCQAGDELWIVSGSPTPLILRKTGEKEGEYTMIGETYTHGIMQGEAVTDDAEWEKIQIV</sequence>
<reference evidence="2" key="1">
    <citation type="submission" date="2020-01" db="EMBL/GenBank/DDBJ databases">
        <title>Identification and distribution of gene clusters putatively required for synthesis of sphingolipid metabolism inhibitors in phylogenetically diverse species of the filamentous fungus Fusarium.</title>
        <authorList>
            <person name="Kim H.-S."/>
            <person name="Busman M."/>
            <person name="Brown D.W."/>
            <person name="Divon H."/>
            <person name="Uhlig S."/>
            <person name="Proctor R.H."/>
        </authorList>
    </citation>
    <scope>NUCLEOTIDE SEQUENCE</scope>
    <source>
        <strain evidence="2">NRRL 53441</strain>
    </source>
</reference>
<protein>
    <recommendedName>
        <fullName evidence="1">Heterokaryon incompatibility domain-containing protein</fullName>
    </recommendedName>
</protein>